<evidence type="ECO:0000256" key="1">
    <source>
        <dbReference type="SAM" id="SignalP"/>
    </source>
</evidence>
<evidence type="ECO:0000259" key="2">
    <source>
        <dbReference type="Pfam" id="PF21347"/>
    </source>
</evidence>
<dbReference type="OrthoDB" id="665223at2"/>
<dbReference type="Proteomes" id="UP000002011">
    <property type="component" value="Chromosome"/>
</dbReference>
<reference evidence="3 4" key="1">
    <citation type="journal article" date="2009" name="Stand. Genomic Sci.">
        <title>Complete genome sequence of Dyadobacter fermentans type strain (NS114).</title>
        <authorList>
            <person name="Lang E."/>
            <person name="Lapidus A."/>
            <person name="Chertkov O."/>
            <person name="Brettin T."/>
            <person name="Detter J.C."/>
            <person name="Han C."/>
            <person name="Copeland A."/>
            <person name="Glavina Del Rio T."/>
            <person name="Nolan M."/>
            <person name="Chen F."/>
            <person name="Lucas S."/>
            <person name="Tice H."/>
            <person name="Cheng J.F."/>
            <person name="Land M."/>
            <person name="Hauser L."/>
            <person name="Chang Y.J."/>
            <person name="Jeffries C.D."/>
            <person name="Kopitz M."/>
            <person name="Bruce D."/>
            <person name="Goodwin L."/>
            <person name="Pitluck S."/>
            <person name="Ovchinnikova G."/>
            <person name="Pati A."/>
            <person name="Ivanova N."/>
            <person name="Mavrommatis K."/>
            <person name="Chen A."/>
            <person name="Palaniappan K."/>
            <person name="Chain P."/>
            <person name="Bristow J."/>
            <person name="Eisen J.A."/>
            <person name="Markowitz V."/>
            <person name="Hugenholtz P."/>
            <person name="Goker M."/>
            <person name="Rohde M."/>
            <person name="Kyrpides N.C."/>
            <person name="Klenk H.P."/>
        </authorList>
    </citation>
    <scope>NUCLEOTIDE SEQUENCE [LARGE SCALE GENOMIC DNA]</scope>
    <source>
        <strain evidence="4">ATCC 700827 / DSM 18053 / CIP 107007 / KCTC 52180 / NS114</strain>
    </source>
</reference>
<keyword evidence="1" id="KW-0732">Signal</keyword>
<dbReference type="STRING" id="471854.Dfer_4527"/>
<feature type="signal peptide" evidence="1">
    <location>
        <begin position="1"/>
        <end position="32"/>
    </location>
</feature>
<evidence type="ECO:0000313" key="3">
    <source>
        <dbReference type="EMBL" id="ACT95728.1"/>
    </source>
</evidence>
<name>C6W315_DYAFD</name>
<feature type="chain" id="PRO_5002972318" description="DUF3108 domain-containing protein" evidence="1">
    <location>
        <begin position="33"/>
        <end position="275"/>
    </location>
</feature>
<sequence length="275" mass="29768">MKIKTAPSITLGRFAKSALALAVLAMSFTACKDDDDPKPGGDGDGGGTEKVFIPTKGKTYSYKMTDSDGSSGDMITKIVSSKDSAGMQVHTVNHIVKEDGEEMTLVSKAYAKGGTTTNELPYPAAIKALEAQIGEIAEVTEFKVTGFPQYQLFENNGKVNSALNFKGDPIKVVMELEIPVEDEGSILGRLEARMTYKNGKAVAEESITTPAGEFKCTKWEYSYEVYTKFETQVTEPEISTEQVNVTLWTAPGVGVVKSIEKGEETTSTTELRKVE</sequence>
<dbReference type="PROSITE" id="PS51257">
    <property type="entry name" value="PROKAR_LIPOPROTEIN"/>
    <property type="match status" value="1"/>
</dbReference>
<organism evidence="3 4">
    <name type="scientific">Dyadobacter fermentans (strain ATCC 700827 / DSM 18053 / CIP 107007 / KCTC 52180 / NS114)</name>
    <dbReference type="NCBI Taxonomy" id="471854"/>
    <lineage>
        <taxon>Bacteria</taxon>
        <taxon>Pseudomonadati</taxon>
        <taxon>Bacteroidota</taxon>
        <taxon>Cytophagia</taxon>
        <taxon>Cytophagales</taxon>
        <taxon>Spirosomataceae</taxon>
        <taxon>Dyadobacter</taxon>
    </lineage>
</organism>
<dbReference type="RefSeq" id="WP_015813969.1">
    <property type="nucleotide sequence ID" value="NC_013037.1"/>
</dbReference>
<accession>C6W315</accession>
<dbReference type="Pfam" id="PF21347">
    <property type="entry name" value="DUF3108_like"/>
    <property type="match status" value="1"/>
</dbReference>
<dbReference type="KEGG" id="dfe:Dfer_4527"/>
<dbReference type="eggNOG" id="ENOG50336DR">
    <property type="taxonomic scope" value="Bacteria"/>
</dbReference>
<evidence type="ECO:0000313" key="4">
    <source>
        <dbReference type="Proteomes" id="UP000002011"/>
    </source>
</evidence>
<dbReference type="HOGENOM" id="CLU_1037437_0_0_10"/>
<proteinExistence type="predicted"/>
<dbReference type="EMBL" id="CP001619">
    <property type="protein sequence ID" value="ACT95728.1"/>
    <property type="molecule type" value="Genomic_DNA"/>
</dbReference>
<protein>
    <recommendedName>
        <fullName evidence="2">DUF3108 domain-containing protein</fullName>
    </recommendedName>
</protein>
<dbReference type="AlphaFoldDB" id="C6W315"/>
<keyword evidence="4" id="KW-1185">Reference proteome</keyword>
<feature type="domain" description="DUF3108" evidence="2">
    <location>
        <begin position="192"/>
        <end position="271"/>
    </location>
</feature>
<gene>
    <name evidence="3" type="ordered locus">Dfer_4527</name>
</gene>
<dbReference type="InterPro" id="IPR049279">
    <property type="entry name" value="DUF3108-like"/>
</dbReference>
<dbReference type="Gene3D" id="2.40.360.20">
    <property type="match status" value="1"/>
</dbReference>